<dbReference type="EMBL" id="JAWJWF010000045">
    <property type="protein sequence ID" value="KAK6626676.1"/>
    <property type="molecule type" value="Genomic_DNA"/>
</dbReference>
<comment type="caution">
    <text evidence="2">The sequence shown here is derived from an EMBL/GenBank/DDBJ whole genome shotgun (WGS) entry which is preliminary data.</text>
</comment>
<feature type="compositionally biased region" description="Polar residues" evidence="1">
    <location>
        <begin position="171"/>
        <end position="184"/>
    </location>
</feature>
<protein>
    <submittedName>
        <fullName evidence="2">Uncharacterized protein</fullName>
    </submittedName>
</protein>
<dbReference type="Proteomes" id="UP001359485">
    <property type="component" value="Unassembled WGS sequence"/>
</dbReference>
<evidence type="ECO:0000256" key="1">
    <source>
        <dbReference type="SAM" id="MobiDB-lite"/>
    </source>
</evidence>
<keyword evidence="3" id="KW-1185">Reference proteome</keyword>
<evidence type="ECO:0000313" key="2">
    <source>
        <dbReference type="EMBL" id="KAK6626676.1"/>
    </source>
</evidence>
<evidence type="ECO:0000313" key="3">
    <source>
        <dbReference type="Proteomes" id="UP001359485"/>
    </source>
</evidence>
<organism evidence="2 3">
    <name type="scientific">Polyplax serrata</name>
    <name type="common">Common mouse louse</name>
    <dbReference type="NCBI Taxonomy" id="468196"/>
    <lineage>
        <taxon>Eukaryota</taxon>
        <taxon>Metazoa</taxon>
        <taxon>Ecdysozoa</taxon>
        <taxon>Arthropoda</taxon>
        <taxon>Hexapoda</taxon>
        <taxon>Insecta</taxon>
        <taxon>Pterygota</taxon>
        <taxon>Neoptera</taxon>
        <taxon>Paraneoptera</taxon>
        <taxon>Psocodea</taxon>
        <taxon>Troctomorpha</taxon>
        <taxon>Phthiraptera</taxon>
        <taxon>Anoplura</taxon>
        <taxon>Polyplacidae</taxon>
        <taxon>Polyplax</taxon>
    </lineage>
</organism>
<feature type="region of interest" description="Disordered" evidence="1">
    <location>
        <begin position="73"/>
        <end position="184"/>
    </location>
</feature>
<proteinExistence type="predicted"/>
<accession>A0ABR1ASI6</accession>
<feature type="compositionally biased region" description="Basic and acidic residues" evidence="1">
    <location>
        <begin position="73"/>
        <end position="127"/>
    </location>
</feature>
<gene>
    <name evidence="2" type="ORF">RUM44_009152</name>
</gene>
<name>A0ABR1ASI6_POLSC</name>
<sequence length="184" mass="20277">MIVSGSHSDSGRTNRIEAIRKTDEKAAVAVAAAREREENVVDRYRRKLGGTVKLFDFPPAPKLANSLTLYVREGETDTETEKQHKKGVIERDGKREGGRKKAEGKRIEKVGKDRQSGNRRDAQEMKKINSQKDSSGRVKGSSFYGGEEGGGQTHFQTGGQSNGKEKGIRNEVSSLPFNINTKGK</sequence>
<reference evidence="2 3" key="1">
    <citation type="submission" date="2023-09" db="EMBL/GenBank/DDBJ databases">
        <title>Genomes of two closely related lineages of the louse Polyplax serrata with different host specificities.</title>
        <authorList>
            <person name="Martinu J."/>
            <person name="Tarabai H."/>
            <person name="Stefka J."/>
            <person name="Hypsa V."/>
        </authorList>
    </citation>
    <scope>NUCLEOTIDE SEQUENCE [LARGE SCALE GENOMIC DNA]</scope>
    <source>
        <strain evidence="2">98ZLc_SE</strain>
    </source>
</reference>